<accession>A0A1I7W0Q9</accession>
<dbReference type="EMBL" id="JH713983">
    <property type="protein sequence ID" value="EFO13122.1"/>
    <property type="molecule type" value="Genomic_DNA"/>
</dbReference>
<dbReference type="OrthoDB" id="5863076at2759"/>
<reference evidence="4" key="2">
    <citation type="submission" date="2016-11" db="UniProtKB">
        <authorList>
            <consortium name="WormBaseParasite"/>
        </authorList>
    </citation>
    <scope>IDENTIFICATION</scope>
</reference>
<evidence type="ECO:0000313" key="3">
    <source>
        <dbReference type="Proteomes" id="UP000095285"/>
    </source>
</evidence>
<reference evidence="2 3" key="1">
    <citation type="submission" date="2012-04" db="EMBL/GenBank/DDBJ databases">
        <title>The Genome Sequence of Loa loa.</title>
        <authorList>
            <consortium name="The Broad Institute Genome Sequencing Platform"/>
            <consortium name="Broad Institute Genome Sequencing Center for Infectious Disease"/>
            <person name="Nutman T.B."/>
            <person name="Fink D.L."/>
            <person name="Russ C."/>
            <person name="Young S."/>
            <person name="Zeng Q."/>
            <person name="Gargeya S."/>
            <person name="Alvarado L."/>
            <person name="Berlin A."/>
            <person name="Chapman S.B."/>
            <person name="Chen Z."/>
            <person name="Freedman E."/>
            <person name="Gellesch M."/>
            <person name="Goldberg J."/>
            <person name="Griggs A."/>
            <person name="Gujja S."/>
            <person name="Heilman E.R."/>
            <person name="Heiman D."/>
            <person name="Howarth C."/>
            <person name="Mehta T."/>
            <person name="Neiman D."/>
            <person name="Pearson M."/>
            <person name="Roberts A."/>
            <person name="Saif S."/>
            <person name="Shea T."/>
            <person name="Shenoy N."/>
            <person name="Sisk P."/>
            <person name="Stolte C."/>
            <person name="Sykes S."/>
            <person name="White J."/>
            <person name="Yandava C."/>
            <person name="Haas B."/>
            <person name="Henn M.R."/>
            <person name="Nusbaum C."/>
            <person name="Birren B."/>
        </authorList>
    </citation>
    <scope>NUCLEOTIDE SEQUENCE [LARGE SCALE GENOMIC DNA]</scope>
</reference>
<proteinExistence type="predicted"/>
<keyword evidence="1" id="KW-0812">Transmembrane</keyword>
<dbReference type="KEGG" id="loa:LOAG_15408"/>
<dbReference type="RefSeq" id="XP_003150947.1">
    <property type="nucleotide sequence ID" value="XM_003150899.1"/>
</dbReference>
<dbReference type="WBParaSite" id="EN70_8383">
    <property type="protein sequence ID" value="EN70_8383"/>
    <property type="gene ID" value="EN70_8383"/>
</dbReference>
<gene>
    <name evidence="2 4" type="ORF">LOAG_15408</name>
</gene>
<dbReference type="OMA" id="FYDINST"/>
<evidence type="ECO:0000313" key="2">
    <source>
        <dbReference type="EMBL" id="EFO13122.1"/>
    </source>
</evidence>
<dbReference type="GeneID" id="9952899"/>
<evidence type="ECO:0000313" key="4">
    <source>
        <dbReference type="WBParaSite" id="EN70_8383"/>
    </source>
</evidence>
<dbReference type="CTD" id="9952899"/>
<keyword evidence="3" id="KW-1185">Reference proteome</keyword>
<accession>A0A1S0TFT4</accession>
<protein>
    <submittedName>
        <fullName evidence="4">Peptidase</fullName>
    </submittedName>
</protein>
<organism evidence="3 4">
    <name type="scientific">Loa loa</name>
    <name type="common">Eye worm</name>
    <name type="synonym">Filaria loa</name>
    <dbReference type="NCBI Taxonomy" id="7209"/>
    <lineage>
        <taxon>Eukaryota</taxon>
        <taxon>Metazoa</taxon>
        <taxon>Ecdysozoa</taxon>
        <taxon>Nematoda</taxon>
        <taxon>Chromadorea</taxon>
        <taxon>Rhabditida</taxon>
        <taxon>Spirurina</taxon>
        <taxon>Spiruromorpha</taxon>
        <taxon>Filarioidea</taxon>
        <taxon>Onchocercidae</taxon>
        <taxon>Loa</taxon>
    </lineage>
</organism>
<evidence type="ECO:0000256" key="1">
    <source>
        <dbReference type="SAM" id="Phobius"/>
    </source>
</evidence>
<keyword evidence="1" id="KW-0472">Membrane</keyword>
<dbReference type="Proteomes" id="UP000095285">
    <property type="component" value="Unassembled WGS sequence"/>
</dbReference>
<dbReference type="AlphaFoldDB" id="A0A1I7W0Q9"/>
<sequence>MSLKIFEAMNILFGIVAVAFAFAFVFVSTGAQRGGSKALGQGVFYPLNMSSSYDGNLTNFEWNVLKYMIHPKAATDMIFEASKIGFNKFMKNRDTYIYLPALIGVISAFLTVLLIVLLKSIFKRSHSLLRLIGIKQTSKQLGAKADDKAMLIQNKNLDHSMDKVLV</sequence>
<name>A0A1I7W0Q9_LOALO</name>
<keyword evidence="1" id="KW-1133">Transmembrane helix</keyword>
<feature type="transmembrane region" description="Helical" evidence="1">
    <location>
        <begin position="96"/>
        <end position="118"/>
    </location>
</feature>